<comment type="caution">
    <text evidence="1">The sequence shown here is derived from an EMBL/GenBank/DDBJ whole genome shotgun (WGS) entry which is preliminary data.</text>
</comment>
<evidence type="ECO:0000313" key="2">
    <source>
        <dbReference type="Proteomes" id="UP001336020"/>
    </source>
</evidence>
<name>A0ABU7LIR9_9NOCA</name>
<keyword evidence="2" id="KW-1185">Reference proteome</keyword>
<protein>
    <recommendedName>
        <fullName evidence="3">XPB/Ssl2-like helicase family protein</fullName>
    </recommendedName>
</protein>
<sequence>MSLWSRALSVDELDDRTWLELMPWLDRYGSARTAALNALAPTPSWWESQSPAQTAADTEIPELCAELSRIYVTDHPELRFADGLIRTVEVAVEALDLGVSAATIVARLPHAPTTAELFSRSPADLFDVRGADSDAVYEIVCAALVLTVLRDPSTLGPEESAAPVPALALLVDDLAAVARWQTLCNERDRPLLDIGLDTGAPEEIQEAVARLGAIAARDLPVGAPADPVTELAEYVASLPDADREILRSRIHDDVDADSSQPSTFPFGTAVGDFLAALRTDVRPVASFDRILRDRPVLAQTVPGLDAPLWKVLDRLDDRCTVADGWIAVPDLAEAEKQTRALLGEFESANGVVQPAGVAAISKLPADEFRSWMEYCGTTVFEGRILTAQGTVAGHAAQILEVIGDPLSAETLVARMDSNIDIHSVVEELGDDDRFTVTEDDGLWGLLEWETDLVTAVATRIARLVDGAAGSIELDKVAEALVQRFSISDASARVFAASGDFEVVAECVRRRRRTHVPALPPERTKRLYRLDEHWRLRIPVTRDHMRGAEVPIPSAVAGIVGCEPGAEIVLKSRLGPQVLRWTGPIPQLASVRRFLDEIGIDEYGELFLEVRSDGRFDVLPLRTFASNADPLRKALALIGYTTPEVVPESSIPAAFATAIGLDGETRPRRILSAYRARHEAEVVSLLESAWVRVPGGQDHPRL</sequence>
<proteinExistence type="predicted"/>
<dbReference type="EMBL" id="JAUTXY010000018">
    <property type="protein sequence ID" value="MEE2061406.1"/>
    <property type="molecule type" value="Genomic_DNA"/>
</dbReference>
<gene>
    <name evidence="1" type="ORF">Q7514_28170</name>
</gene>
<dbReference type="Proteomes" id="UP001336020">
    <property type="component" value="Unassembled WGS sequence"/>
</dbReference>
<accession>A0ABU7LIR9</accession>
<organism evidence="1 2">
    <name type="scientific">Rhodococcus artemisiae</name>
    <dbReference type="NCBI Taxonomy" id="714159"/>
    <lineage>
        <taxon>Bacteria</taxon>
        <taxon>Bacillati</taxon>
        <taxon>Actinomycetota</taxon>
        <taxon>Actinomycetes</taxon>
        <taxon>Mycobacteriales</taxon>
        <taxon>Nocardiaceae</taxon>
        <taxon>Rhodococcus</taxon>
    </lineage>
</organism>
<reference evidence="1 2" key="1">
    <citation type="submission" date="2023-07" db="EMBL/GenBank/DDBJ databases">
        <authorList>
            <person name="Girao M."/>
            <person name="Carvalho M.F."/>
        </authorList>
    </citation>
    <scope>NUCLEOTIDE SEQUENCE [LARGE SCALE GENOMIC DNA]</scope>
    <source>
        <strain evidence="1 2">YIM65754</strain>
    </source>
</reference>
<evidence type="ECO:0000313" key="1">
    <source>
        <dbReference type="EMBL" id="MEE2061406.1"/>
    </source>
</evidence>
<dbReference type="RefSeq" id="WP_330136569.1">
    <property type="nucleotide sequence ID" value="NZ_JAUTXY010000018.1"/>
</dbReference>
<evidence type="ECO:0008006" key="3">
    <source>
        <dbReference type="Google" id="ProtNLM"/>
    </source>
</evidence>